<evidence type="ECO:0000313" key="7">
    <source>
        <dbReference type="Proteomes" id="UP000615455"/>
    </source>
</evidence>
<comment type="caution">
    <text evidence="6">The sequence shown here is derived from an EMBL/GenBank/DDBJ whole genome shotgun (WGS) entry which is preliminary data.</text>
</comment>
<evidence type="ECO:0000256" key="3">
    <source>
        <dbReference type="ARBA" id="ARBA00023163"/>
    </source>
</evidence>
<dbReference type="Gene3D" id="3.40.50.1980">
    <property type="entry name" value="Nitrogenase molybdenum iron protein domain"/>
    <property type="match status" value="2"/>
</dbReference>
<evidence type="ECO:0000259" key="4">
    <source>
        <dbReference type="PROSITE" id="PS01124"/>
    </source>
</evidence>
<dbReference type="PANTHER" id="PTHR43280">
    <property type="entry name" value="ARAC-FAMILY TRANSCRIPTIONAL REGULATOR"/>
    <property type="match status" value="1"/>
</dbReference>
<sequence length="554" mass="63566">MHSGLNQEAYLTGTLLELSKLEVITYTANWKFEVVKADKHTLLFFVKTRGQLLMNQEEIPIYGKTLCLLLPGMSAQTMNLSGNEHSLIYQLEFELFRMGEKTDLRKVFDRVLDFPVQGLLQADLLLFQRKIQLLASAYGVSSVREHLRQQYVYELLELILKEQPPVATTPKDADASIQLTIQYMQDAYATDLNLDTLAELAGMHPAYYSQRFKQKMNKTPIEFLTQIRMNKAKETLLVSAPKIKDLAGLVGYRDEFYFSRRFKENSGCAPKQYTSEQLESIVSLSYPYTDHLTTLGIVPSAAQYHRAAYLPVEAKSLNLPLHAVEAWEIGRQAFLEAKPSLVICKDNVVLKAREHISDIAPIISIPWATLDVFDHLEEIGQLVGRRQAAKEWIQRHEYIAELARKRVHKTFGNPTLTICRMTSKGLRLYGARNVGHIFYRALQFMPPSRLSQAMSLHRAGTNFNWISMTPEELNQYESDYMIILTSSEQAASKLRHQLVTDPAWLRLPGIRQGRYFLLQWDEWMVYAPQAIEQLLEKATQMLISTPLTQSRLQL</sequence>
<evidence type="ECO:0000256" key="2">
    <source>
        <dbReference type="ARBA" id="ARBA00023125"/>
    </source>
</evidence>
<dbReference type="PROSITE" id="PS50983">
    <property type="entry name" value="FE_B12_PBP"/>
    <property type="match status" value="1"/>
</dbReference>
<dbReference type="Pfam" id="PF12833">
    <property type="entry name" value="HTH_18"/>
    <property type="match status" value="1"/>
</dbReference>
<keyword evidence="1" id="KW-0805">Transcription regulation</keyword>
<dbReference type="Gene3D" id="1.10.10.60">
    <property type="entry name" value="Homeodomain-like"/>
    <property type="match status" value="2"/>
</dbReference>
<dbReference type="InterPro" id="IPR009057">
    <property type="entry name" value="Homeodomain-like_sf"/>
</dbReference>
<accession>A0ABQ2BRG1</accession>
<feature type="domain" description="HTH araC/xylS-type" evidence="4">
    <location>
        <begin position="178"/>
        <end position="276"/>
    </location>
</feature>
<feature type="domain" description="Fe/B12 periplasmic-binding" evidence="5">
    <location>
        <begin position="280"/>
        <end position="546"/>
    </location>
</feature>
<dbReference type="Proteomes" id="UP000615455">
    <property type="component" value="Unassembled WGS sequence"/>
</dbReference>
<dbReference type="PROSITE" id="PS01124">
    <property type="entry name" value="HTH_ARAC_FAMILY_2"/>
    <property type="match status" value="1"/>
</dbReference>
<dbReference type="PANTHER" id="PTHR43280:SF28">
    <property type="entry name" value="HTH-TYPE TRANSCRIPTIONAL ACTIVATOR RHAS"/>
    <property type="match status" value="1"/>
</dbReference>
<dbReference type="SUPFAM" id="SSF53807">
    <property type="entry name" value="Helical backbone' metal receptor"/>
    <property type="match status" value="1"/>
</dbReference>
<evidence type="ECO:0000313" key="6">
    <source>
        <dbReference type="EMBL" id="GGI44477.1"/>
    </source>
</evidence>
<keyword evidence="2" id="KW-0238">DNA-binding</keyword>
<dbReference type="SUPFAM" id="SSF46689">
    <property type="entry name" value="Homeodomain-like"/>
    <property type="match status" value="2"/>
</dbReference>
<dbReference type="InterPro" id="IPR002491">
    <property type="entry name" value="ABC_transptr_periplasmic_BD"/>
</dbReference>
<keyword evidence="7" id="KW-1185">Reference proteome</keyword>
<proteinExistence type="predicted"/>
<keyword evidence="3" id="KW-0804">Transcription</keyword>
<evidence type="ECO:0000259" key="5">
    <source>
        <dbReference type="PROSITE" id="PS50983"/>
    </source>
</evidence>
<gene>
    <name evidence="6" type="primary">btr</name>
    <name evidence="6" type="ORF">GCM10008018_07300</name>
</gene>
<dbReference type="EMBL" id="BMHE01000002">
    <property type="protein sequence ID" value="GGI44477.1"/>
    <property type="molecule type" value="Genomic_DNA"/>
</dbReference>
<dbReference type="Pfam" id="PF01497">
    <property type="entry name" value="Peripla_BP_2"/>
    <property type="match status" value="1"/>
</dbReference>
<protein>
    <submittedName>
        <fullName evidence="6">HTH-type transcriptional activator Btr</fullName>
    </submittedName>
</protein>
<reference evidence="7" key="1">
    <citation type="journal article" date="2019" name="Int. J. Syst. Evol. Microbiol.">
        <title>The Global Catalogue of Microorganisms (GCM) 10K type strain sequencing project: providing services to taxonomists for standard genome sequencing and annotation.</title>
        <authorList>
            <consortium name="The Broad Institute Genomics Platform"/>
            <consortium name="The Broad Institute Genome Sequencing Center for Infectious Disease"/>
            <person name="Wu L."/>
            <person name="Ma J."/>
        </authorList>
    </citation>
    <scope>NUCLEOTIDE SEQUENCE [LARGE SCALE GENOMIC DNA]</scope>
    <source>
        <strain evidence="7">CGMCC 1.15043</strain>
    </source>
</reference>
<dbReference type="RefSeq" id="WP_189007702.1">
    <property type="nucleotide sequence ID" value="NZ_BMHE01000002.1"/>
</dbReference>
<name>A0ABQ2BRG1_9BACL</name>
<dbReference type="SMART" id="SM00342">
    <property type="entry name" value="HTH_ARAC"/>
    <property type="match status" value="1"/>
</dbReference>
<organism evidence="6 7">
    <name type="scientific">Paenibacillus marchantiophytorum</name>
    <dbReference type="NCBI Taxonomy" id="1619310"/>
    <lineage>
        <taxon>Bacteria</taxon>
        <taxon>Bacillati</taxon>
        <taxon>Bacillota</taxon>
        <taxon>Bacilli</taxon>
        <taxon>Bacillales</taxon>
        <taxon>Paenibacillaceae</taxon>
        <taxon>Paenibacillus</taxon>
    </lineage>
</organism>
<evidence type="ECO:0000256" key="1">
    <source>
        <dbReference type="ARBA" id="ARBA00023015"/>
    </source>
</evidence>
<dbReference type="InterPro" id="IPR018060">
    <property type="entry name" value="HTH_AraC"/>
</dbReference>